<evidence type="ECO:0000313" key="1">
    <source>
        <dbReference type="EMBL" id="NHM02532.1"/>
    </source>
</evidence>
<keyword evidence="2" id="KW-1185">Reference proteome</keyword>
<accession>A0ABX0IA15</accession>
<proteinExistence type="predicted"/>
<sequence length="137" mass="16014">MESYLYTCQYCSKDYKPNRRKKQKYCSNSCRVRAFKIRNTENRNLPIKEDEKSKKLKIEKMSFAGVGNAAVGALAVNLATNLLTKEENKPATKKDLKNLMSSLKQRYYPILNIPIRRDGAKAHYDMETKNFIYLKNY</sequence>
<dbReference type="RefSeq" id="WP_166077653.1">
    <property type="nucleotide sequence ID" value="NZ_JAAJBT010000006.1"/>
</dbReference>
<organism evidence="1 2">
    <name type="scientific">Flavobacterium difficile</name>
    <dbReference type="NCBI Taxonomy" id="2709659"/>
    <lineage>
        <taxon>Bacteria</taxon>
        <taxon>Pseudomonadati</taxon>
        <taxon>Bacteroidota</taxon>
        <taxon>Flavobacteriia</taxon>
        <taxon>Flavobacteriales</taxon>
        <taxon>Flavobacteriaceae</taxon>
        <taxon>Flavobacterium</taxon>
    </lineage>
</organism>
<comment type="caution">
    <text evidence="1">The sequence shown here is derived from an EMBL/GenBank/DDBJ whole genome shotgun (WGS) entry which is preliminary data.</text>
</comment>
<dbReference type="Proteomes" id="UP000800984">
    <property type="component" value="Unassembled WGS sequence"/>
</dbReference>
<protein>
    <submittedName>
        <fullName evidence="1">Uncharacterized protein</fullName>
    </submittedName>
</protein>
<dbReference type="EMBL" id="JAAJBT010000006">
    <property type="protein sequence ID" value="NHM02532.1"/>
    <property type="molecule type" value="Genomic_DNA"/>
</dbReference>
<evidence type="ECO:0000313" key="2">
    <source>
        <dbReference type="Proteomes" id="UP000800984"/>
    </source>
</evidence>
<reference evidence="1 2" key="1">
    <citation type="submission" date="2020-02" db="EMBL/GenBank/DDBJ databases">
        <authorList>
            <person name="Chen W.-M."/>
        </authorList>
    </citation>
    <scope>NUCLEOTIDE SEQUENCE [LARGE SCALE GENOMIC DNA]</scope>
    <source>
        <strain evidence="1 2">KDG-16</strain>
    </source>
</reference>
<gene>
    <name evidence="1" type="ORF">G4D72_10490</name>
</gene>
<name>A0ABX0IA15_9FLAO</name>